<feature type="compositionally biased region" description="Polar residues" evidence="4">
    <location>
        <begin position="416"/>
        <end position="430"/>
    </location>
</feature>
<dbReference type="PROSITE" id="PS50194">
    <property type="entry name" value="FILAMIN_REPEAT"/>
    <property type="match status" value="1"/>
</dbReference>
<evidence type="ECO:0000259" key="5">
    <source>
        <dbReference type="Pfam" id="PF01833"/>
    </source>
</evidence>
<dbReference type="SUPFAM" id="SSF81296">
    <property type="entry name" value="E set domains"/>
    <property type="match status" value="2"/>
</dbReference>
<keyword evidence="7" id="KW-1185">Reference proteome</keyword>
<name>U6JT58_9EIME</name>
<dbReference type="InterPro" id="IPR014756">
    <property type="entry name" value="Ig_E-set"/>
</dbReference>
<evidence type="ECO:0000313" key="6">
    <source>
        <dbReference type="EMBL" id="CDJ27951.1"/>
    </source>
</evidence>
<reference evidence="6" key="1">
    <citation type="submission" date="2013-10" db="EMBL/GenBank/DDBJ databases">
        <title>Genomic analysis of the causative agents of coccidiosis in chickens.</title>
        <authorList>
            <person name="Reid A.J."/>
            <person name="Blake D."/>
            <person name="Billington K."/>
            <person name="Browne H."/>
            <person name="Dunn M."/>
            <person name="Hung S."/>
            <person name="Kawahara F."/>
            <person name="Miranda-Saavedra D."/>
            <person name="Mourier T."/>
            <person name="Nagra H."/>
            <person name="Otto T.D."/>
            <person name="Rawlings N."/>
            <person name="Sanchez A."/>
            <person name="Sanders M."/>
            <person name="Subramaniam C."/>
            <person name="Tay Y."/>
            <person name="Dear P."/>
            <person name="Doerig C."/>
            <person name="Gruber A."/>
            <person name="Parkinson J."/>
            <person name="Shirley M."/>
            <person name="Wan K.L."/>
            <person name="Berriman M."/>
            <person name="Tomley F."/>
            <person name="Pain A."/>
        </authorList>
    </citation>
    <scope>NUCLEOTIDE SEQUENCE [LARGE SCALE GENOMIC DNA]</scope>
    <source>
        <strain evidence="6">Houghton</strain>
    </source>
</reference>
<dbReference type="InterPro" id="IPR013783">
    <property type="entry name" value="Ig-like_fold"/>
</dbReference>
<dbReference type="EMBL" id="HG680515">
    <property type="protein sequence ID" value="CDJ27951.1"/>
    <property type="molecule type" value="Genomic_DNA"/>
</dbReference>
<dbReference type="Pfam" id="PF00630">
    <property type="entry name" value="Filamin"/>
    <property type="match status" value="1"/>
</dbReference>
<feature type="domain" description="IPT/TIG" evidence="5">
    <location>
        <begin position="293"/>
        <end position="378"/>
    </location>
</feature>
<dbReference type="Pfam" id="PF01833">
    <property type="entry name" value="TIG"/>
    <property type="match status" value="1"/>
</dbReference>
<dbReference type="RefSeq" id="XP_013350528.1">
    <property type="nucleotide sequence ID" value="XM_013495074.1"/>
</dbReference>
<dbReference type="CDD" id="cd00603">
    <property type="entry name" value="IPT_PCSR"/>
    <property type="match status" value="1"/>
</dbReference>
<proteinExistence type="predicted"/>
<evidence type="ECO:0000256" key="2">
    <source>
        <dbReference type="ARBA" id="ARBA00022737"/>
    </source>
</evidence>
<dbReference type="InterPro" id="IPR015915">
    <property type="entry name" value="Kelch-typ_b-propeller"/>
</dbReference>
<dbReference type="SUPFAM" id="SSF117281">
    <property type="entry name" value="Kelch motif"/>
    <property type="match status" value="1"/>
</dbReference>
<organism evidence="6 7">
    <name type="scientific">Eimeria mitis</name>
    <dbReference type="NCBI Taxonomy" id="44415"/>
    <lineage>
        <taxon>Eukaryota</taxon>
        <taxon>Sar</taxon>
        <taxon>Alveolata</taxon>
        <taxon>Apicomplexa</taxon>
        <taxon>Conoidasida</taxon>
        <taxon>Coccidia</taxon>
        <taxon>Eucoccidiorida</taxon>
        <taxon>Eimeriorina</taxon>
        <taxon>Eimeriidae</taxon>
        <taxon>Eimeria</taxon>
    </lineage>
</organism>
<dbReference type="Proteomes" id="UP000030744">
    <property type="component" value="Unassembled WGS sequence"/>
</dbReference>
<dbReference type="PANTHER" id="PTHR46093:SF18">
    <property type="entry name" value="FIBRONECTIN TYPE-III DOMAIN-CONTAINING PROTEIN"/>
    <property type="match status" value="1"/>
</dbReference>
<dbReference type="GeneID" id="25378417"/>
<dbReference type="InterPro" id="IPR001298">
    <property type="entry name" value="Filamin/ABP280_rpt"/>
</dbReference>
<dbReference type="AlphaFoldDB" id="U6JT58"/>
<sequence length="743" mass="81130">MAAIADALDKVERSGFQVALQQLLRLEQVDGKPSAQGLPVGRCGHSACLWESSLSQGDAEFHDHEVTTTTGLQVIVFGGCGGMKYERTALADLWSLDCDTWAWQQHTFTGTSPAPRQGHSAVVKGNMMFVFGGKIPNQNKPDKPSTKFFVFGGASCEASENPRRFQTQLCSDVGVLTLAEECHWDFITTVSAAAAAAEQRETVERSSQLKRRAQGSIANASQQAMSVNADIPVPREGATMAYFAEDSTLVVFGGWWVTLQKKQSTSNRSGKWLGDLWACCVSSVVGPPYAVLGLSPPCGPMTGGTPIILKGAGFTTGSITVRFSVGDFFADVPGTFVSSTEIHAVTPNVKAALGPRTCEVRVKIGAKDLTSSLCSFQFYANSCASCCLAVGPGLLSDGAPGVPTSFFIEARNAQNGKRTTGGDTFEQQQLPQEPVDEEEAEAKPVEPPVYLPVSITDYGNGTYLATYTAPRPGRVSVSVLLDAQDGTPPQEIRGSPYTATTIFHLQNEREIVQAKVKHDDRRSLLDVRQHIKNVETLRTEHELYIEVLQVALQKLQELGANVDSSNRALKKIGEKRAALEASAEKRCHEMADAFDAEAARTRKAIEELDTSVNALHQTLAGECFYSFSTSPTEARARIKETSERTNELLRTMEALQVPAASFDFPELLSTSRQNLVTMEDELRNVTQFWNVAESMLHQIEEYRGLLWQEVDGVQIEIAVKAMQKSLQKDIKVRPGYLWRTIET</sequence>
<dbReference type="Gene3D" id="2.120.10.80">
    <property type="entry name" value="Kelch-type beta propeller"/>
    <property type="match status" value="1"/>
</dbReference>
<evidence type="ECO:0000256" key="3">
    <source>
        <dbReference type="PROSITE-ProRule" id="PRU00087"/>
    </source>
</evidence>
<dbReference type="Gene3D" id="2.60.40.10">
    <property type="entry name" value="Immunoglobulins"/>
    <property type="match status" value="2"/>
</dbReference>
<reference evidence="6" key="2">
    <citation type="submission" date="2013-10" db="EMBL/GenBank/DDBJ databases">
        <authorList>
            <person name="Aslett M."/>
        </authorList>
    </citation>
    <scope>NUCLEOTIDE SEQUENCE [LARGE SCALE GENOMIC DNA]</scope>
    <source>
        <strain evidence="6">Houghton</strain>
    </source>
</reference>
<dbReference type="PANTHER" id="PTHR46093">
    <property type="entry name" value="ACYL-COA-BINDING DOMAIN-CONTAINING PROTEIN 5"/>
    <property type="match status" value="1"/>
</dbReference>
<protein>
    <recommendedName>
        <fullName evidence="5">IPT/TIG domain-containing protein</fullName>
    </recommendedName>
</protein>
<keyword evidence="1" id="KW-0880">Kelch repeat</keyword>
<accession>U6JT58</accession>
<feature type="repeat" description="Filamin" evidence="3">
    <location>
        <begin position="379"/>
        <end position="501"/>
    </location>
</feature>
<dbReference type="OrthoDB" id="429514at2759"/>
<gene>
    <name evidence="6" type="ORF">EMH_0036310</name>
</gene>
<dbReference type="InterPro" id="IPR017868">
    <property type="entry name" value="Filamin/ABP280_repeat-like"/>
</dbReference>
<evidence type="ECO:0000256" key="1">
    <source>
        <dbReference type="ARBA" id="ARBA00022441"/>
    </source>
</evidence>
<evidence type="ECO:0000313" key="7">
    <source>
        <dbReference type="Proteomes" id="UP000030744"/>
    </source>
</evidence>
<feature type="region of interest" description="Disordered" evidence="4">
    <location>
        <begin position="416"/>
        <end position="444"/>
    </location>
</feature>
<dbReference type="VEuPathDB" id="ToxoDB:EMH_0036310"/>
<evidence type="ECO:0000256" key="4">
    <source>
        <dbReference type="SAM" id="MobiDB-lite"/>
    </source>
</evidence>
<dbReference type="InterPro" id="IPR002909">
    <property type="entry name" value="IPT_dom"/>
</dbReference>
<keyword evidence="2" id="KW-0677">Repeat</keyword>
<dbReference type="Pfam" id="PF24681">
    <property type="entry name" value="Kelch_KLHDC2_KLHL20_DRC7"/>
    <property type="match status" value="1"/>
</dbReference>
<dbReference type="SMART" id="SM00557">
    <property type="entry name" value="IG_FLMN"/>
    <property type="match status" value="1"/>
</dbReference>